<dbReference type="EMBL" id="CADEAL010004025">
    <property type="protein sequence ID" value="CAB1449758.1"/>
    <property type="molecule type" value="Genomic_DNA"/>
</dbReference>
<name>A0A9N7YZ27_PLEPL</name>
<evidence type="ECO:0000313" key="2">
    <source>
        <dbReference type="Proteomes" id="UP001153269"/>
    </source>
</evidence>
<dbReference type="Proteomes" id="UP001153269">
    <property type="component" value="Unassembled WGS sequence"/>
</dbReference>
<organism evidence="1 2">
    <name type="scientific">Pleuronectes platessa</name>
    <name type="common">European plaice</name>
    <dbReference type="NCBI Taxonomy" id="8262"/>
    <lineage>
        <taxon>Eukaryota</taxon>
        <taxon>Metazoa</taxon>
        <taxon>Chordata</taxon>
        <taxon>Craniata</taxon>
        <taxon>Vertebrata</taxon>
        <taxon>Euteleostomi</taxon>
        <taxon>Actinopterygii</taxon>
        <taxon>Neopterygii</taxon>
        <taxon>Teleostei</taxon>
        <taxon>Neoteleostei</taxon>
        <taxon>Acanthomorphata</taxon>
        <taxon>Carangaria</taxon>
        <taxon>Pleuronectiformes</taxon>
        <taxon>Pleuronectoidei</taxon>
        <taxon>Pleuronectidae</taxon>
        <taxon>Pleuronectes</taxon>
    </lineage>
</organism>
<accession>A0A9N7YZ27</accession>
<comment type="caution">
    <text evidence="1">The sequence shown here is derived from an EMBL/GenBank/DDBJ whole genome shotgun (WGS) entry which is preliminary data.</text>
</comment>
<reference evidence="1" key="1">
    <citation type="submission" date="2020-03" db="EMBL/GenBank/DDBJ databases">
        <authorList>
            <person name="Weist P."/>
        </authorList>
    </citation>
    <scope>NUCLEOTIDE SEQUENCE</scope>
</reference>
<sequence length="68" mass="7623">MADRRCCIDPQMHSVPSSIWILPPTFISSICRGLEIHRLCPPSVFYVTFCQSRKVTVLHSPVCSCNSA</sequence>
<gene>
    <name evidence="1" type="ORF">PLEPLA_LOCUS37444</name>
</gene>
<evidence type="ECO:0000313" key="1">
    <source>
        <dbReference type="EMBL" id="CAB1449758.1"/>
    </source>
</evidence>
<protein>
    <submittedName>
        <fullName evidence="1">Uncharacterized protein</fullName>
    </submittedName>
</protein>
<keyword evidence="2" id="KW-1185">Reference proteome</keyword>
<proteinExistence type="predicted"/>
<dbReference type="AlphaFoldDB" id="A0A9N7YZ27"/>